<name>A0A554A427_9BACI</name>
<dbReference type="InterPro" id="IPR000515">
    <property type="entry name" value="MetI-like"/>
</dbReference>
<proteinExistence type="inferred from homology"/>
<comment type="similarity">
    <text evidence="2">Belongs to the binding-protein-dependent transport system permease family. CysTW subfamily.</text>
</comment>
<evidence type="ECO:0000256" key="2">
    <source>
        <dbReference type="ARBA" id="ARBA00007069"/>
    </source>
</evidence>
<organism evidence="10 11">
    <name type="scientific">Alkalicoccobacillus porphyridii</name>
    <dbReference type="NCBI Taxonomy" id="2597270"/>
    <lineage>
        <taxon>Bacteria</taxon>
        <taxon>Bacillati</taxon>
        <taxon>Bacillota</taxon>
        <taxon>Bacilli</taxon>
        <taxon>Bacillales</taxon>
        <taxon>Bacillaceae</taxon>
        <taxon>Alkalicoccobacillus</taxon>
    </lineage>
</organism>
<evidence type="ECO:0000256" key="7">
    <source>
        <dbReference type="ARBA" id="ARBA00023136"/>
    </source>
</evidence>
<evidence type="ECO:0000259" key="9">
    <source>
        <dbReference type="PROSITE" id="PS50928"/>
    </source>
</evidence>
<feature type="transmembrane region" description="Helical" evidence="8">
    <location>
        <begin position="241"/>
        <end position="262"/>
    </location>
</feature>
<dbReference type="PROSITE" id="PS50928">
    <property type="entry name" value="ABC_TM1"/>
    <property type="match status" value="1"/>
</dbReference>
<dbReference type="Proteomes" id="UP000318521">
    <property type="component" value="Unassembled WGS sequence"/>
</dbReference>
<dbReference type="InterPro" id="IPR035906">
    <property type="entry name" value="MetI-like_sf"/>
</dbReference>
<dbReference type="EMBL" id="VLXZ01000001">
    <property type="protein sequence ID" value="TSB48416.1"/>
    <property type="molecule type" value="Genomic_DNA"/>
</dbReference>
<accession>A0A554A427</accession>
<evidence type="ECO:0000313" key="10">
    <source>
        <dbReference type="EMBL" id="TSB48416.1"/>
    </source>
</evidence>
<comment type="subcellular location">
    <subcellularLocation>
        <location evidence="1 8">Cell membrane</location>
        <topology evidence="1 8">Multi-pass membrane protein</topology>
    </subcellularLocation>
</comment>
<dbReference type="GO" id="GO:0005886">
    <property type="term" value="C:plasma membrane"/>
    <property type="evidence" value="ECO:0007669"/>
    <property type="project" value="UniProtKB-SubCell"/>
</dbReference>
<dbReference type="Pfam" id="PF00528">
    <property type="entry name" value="BPD_transp_1"/>
    <property type="match status" value="1"/>
</dbReference>
<keyword evidence="6 8" id="KW-1133">Transmembrane helix</keyword>
<dbReference type="RefSeq" id="WP_143846761.1">
    <property type="nucleotide sequence ID" value="NZ_VLXZ01000001.1"/>
</dbReference>
<keyword evidence="7 8" id="KW-0472">Membrane</keyword>
<keyword evidence="3 8" id="KW-0813">Transport</keyword>
<evidence type="ECO:0000256" key="8">
    <source>
        <dbReference type="RuleBase" id="RU363032"/>
    </source>
</evidence>
<dbReference type="SUPFAM" id="SSF161098">
    <property type="entry name" value="MetI-like"/>
    <property type="match status" value="1"/>
</dbReference>
<feature type="transmembrane region" description="Helical" evidence="8">
    <location>
        <begin position="190"/>
        <end position="214"/>
    </location>
</feature>
<protein>
    <submittedName>
        <fullName evidence="10">ABC transporter permease</fullName>
    </submittedName>
</protein>
<evidence type="ECO:0000256" key="5">
    <source>
        <dbReference type="ARBA" id="ARBA00022692"/>
    </source>
</evidence>
<evidence type="ECO:0000256" key="1">
    <source>
        <dbReference type="ARBA" id="ARBA00004651"/>
    </source>
</evidence>
<evidence type="ECO:0000256" key="6">
    <source>
        <dbReference type="ARBA" id="ARBA00022989"/>
    </source>
</evidence>
<reference evidence="10 11" key="1">
    <citation type="submission" date="2019-07" db="EMBL/GenBank/DDBJ databases">
        <authorList>
            <person name="Park Y.J."/>
            <person name="Jeong S.E."/>
            <person name="Jung H.S."/>
        </authorList>
    </citation>
    <scope>NUCLEOTIDE SEQUENCE [LARGE SCALE GENOMIC DNA]</scope>
    <source>
        <strain evidence="11">P16(2019)</strain>
    </source>
</reference>
<feature type="transmembrane region" description="Helical" evidence="8">
    <location>
        <begin position="94"/>
        <end position="115"/>
    </location>
</feature>
<sequence length="273" mass="30265">MKKKYMYLLLMPGVLFLTVFMVVPLALTFAATFTDAGSFSFQGYLQFFQNEYFMEILFRTIRVSLVTTFVCILLGFPAAYFISGLNPRMKAIMLLLSVFPLLVSPVVRSFSWMIILGRNGLLNQVLMGTGLRSEPLEMMYTPVAVNIGLIHLFLPLMIVTLVGVLETVDRNLMEAAESLGAPRITIFRKILLPLCVPGLMIGSTLVFVGSFTAYTTPALLGGNQRVISTFLYQNAVTLNDWHVASIVSVIMIAVTVIFVMAINKLALKLNPRG</sequence>
<keyword evidence="5 8" id="KW-0812">Transmembrane</keyword>
<comment type="caution">
    <text evidence="10">The sequence shown here is derived from an EMBL/GenBank/DDBJ whole genome shotgun (WGS) entry which is preliminary data.</text>
</comment>
<dbReference type="Gene3D" id="1.10.3720.10">
    <property type="entry name" value="MetI-like"/>
    <property type="match status" value="1"/>
</dbReference>
<evidence type="ECO:0000256" key="4">
    <source>
        <dbReference type="ARBA" id="ARBA00022475"/>
    </source>
</evidence>
<dbReference type="PANTHER" id="PTHR42929:SF1">
    <property type="entry name" value="INNER MEMBRANE ABC TRANSPORTER PERMEASE PROTEIN YDCU-RELATED"/>
    <property type="match status" value="1"/>
</dbReference>
<dbReference type="AlphaFoldDB" id="A0A554A427"/>
<gene>
    <name evidence="10" type="ORF">FN960_02355</name>
</gene>
<keyword evidence="11" id="KW-1185">Reference proteome</keyword>
<dbReference type="OrthoDB" id="57323at2"/>
<evidence type="ECO:0000313" key="11">
    <source>
        <dbReference type="Proteomes" id="UP000318521"/>
    </source>
</evidence>
<dbReference type="PANTHER" id="PTHR42929">
    <property type="entry name" value="INNER MEMBRANE ABC TRANSPORTER PERMEASE PROTEIN YDCU-RELATED-RELATED"/>
    <property type="match status" value="1"/>
</dbReference>
<evidence type="ECO:0000256" key="3">
    <source>
        <dbReference type="ARBA" id="ARBA00022448"/>
    </source>
</evidence>
<keyword evidence="4" id="KW-1003">Cell membrane</keyword>
<dbReference type="GO" id="GO:0055085">
    <property type="term" value="P:transmembrane transport"/>
    <property type="evidence" value="ECO:0007669"/>
    <property type="project" value="InterPro"/>
</dbReference>
<feature type="domain" description="ABC transmembrane type-1" evidence="9">
    <location>
        <begin position="57"/>
        <end position="262"/>
    </location>
</feature>
<feature type="transmembrane region" description="Helical" evidence="8">
    <location>
        <begin position="61"/>
        <end position="82"/>
    </location>
</feature>
<dbReference type="CDD" id="cd06261">
    <property type="entry name" value="TM_PBP2"/>
    <property type="match status" value="1"/>
</dbReference>
<feature type="transmembrane region" description="Helical" evidence="8">
    <location>
        <begin position="143"/>
        <end position="165"/>
    </location>
</feature>